<evidence type="ECO:0000256" key="1">
    <source>
        <dbReference type="ARBA" id="ARBA00022630"/>
    </source>
</evidence>
<dbReference type="InterPro" id="IPR041698">
    <property type="entry name" value="Methyltransf_25"/>
</dbReference>
<dbReference type="SUPFAM" id="SSF51905">
    <property type="entry name" value="FAD/NAD(P)-binding domain"/>
    <property type="match status" value="1"/>
</dbReference>
<dbReference type="CDD" id="cd02440">
    <property type="entry name" value="AdoMet_MTases"/>
    <property type="match status" value="1"/>
</dbReference>
<keyword evidence="8" id="KW-1185">Reference proteome</keyword>
<dbReference type="InterPro" id="IPR029063">
    <property type="entry name" value="SAM-dependent_MTases_sf"/>
</dbReference>
<sequence>MVTDTPHAHTAAPARTRRCDVAVIGGSAAGLAGALQLARQRRSVIVVDDGTPRNAPADHMHGYLGRESTPPAELRAIGRGEVRSYGGEVLSGRVVDVSREGDLFRVELSGGSALLARRVLVASGLTDVLPEIDGLRERWGRSVIHCPFCHGWEVRDQRVVQIVTDPLNLHATALMRHLTDRLSVVLHEGVDAHDTAVQALEASGVPVHAAAVERVTDADGALRIELEGGAHLAADAVLVGARFQARVEALGGLGLGATPHPSGWGDVLTADATGRTAVEGVFAAGNVVDPAVQVLHAAANGSMVGAQIAFSLAHEDLAAGSRPSGVEAEWDDRYGEGQIWSGNPNGTLVAEVSMLAPGRALDVGAGEGADALWLAENGWQVTASDVSSRALDRIRQEARRRGLDIRTWHVDANSVHPYAGETFDLVSLQYGSFTRTPDGRGVRSLLEAVAPGGTLLVVSHDTAWARDAGDSAEHTRMFDPDAYVGVTEIAAALAADGGWRIEVHEKRPRPAGAASGDHVEDVVLRAVRLGG</sequence>
<dbReference type="RefSeq" id="WP_195693538.1">
    <property type="nucleotide sequence ID" value="NZ_CP064760.1"/>
</dbReference>
<evidence type="ECO:0000313" key="8">
    <source>
        <dbReference type="Proteomes" id="UP000594480"/>
    </source>
</evidence>
<keyword evidence="1" id="KW-0285">Flavoprotein</keyword>
<dbReference type="InterPro" id="IPR023753">
    <property type="entry name" value="FAD/NAD-binding_dom"/>
</dbReference>
<organism evidence="7 8">
    <name type="scientific">Microbacterium schleiferi</name>
    <dbReference type="NCBI Taxonomy" id="69362"/>
    <lineage>
        <taxon>Bacteria</taxon>
        <taxon>Bacillati</taxon>
        <taxon>Actinomycetota</taxon>
        <taxon>Actinomycetes</taxon>
        <taxon>Micrococcales</taxon>
        <taxon>Microbacteriaceae</taxon>
        <taxon>Microbacterium</taxon>
    </lineage>
</organism>
<dbReference type="SUPFAM" id="SSF53335">
    <property type="entry name" value="S-adenosyl-L-methionine-dependent methyltransferases"/>
    <property type="match status" value="1"/>
</dbReference>
<reference evidence="7 8" key="1">
    <citation type="submission" date="2020-11" db="EMBL/GenBank/DDBJ databases">
        <title>Amino acid is mineralized and recycled by bacteria in oceanic microbiome.</title>
        <authorList>
            <person name="Zheng L.Y."/>
        </authorList>
    </citation>
    <scope>NUCLEOTIDE SEQUENCE [LARGE SCALE GENOMIC DNA]</scope>
    <source>
        <strain evidence="7 8">A32-1</strain>
    </source>
</reference>
<dbReference type="Pfam" id="PF13649">
    <property type="entry name" value="Methyltransf_25"/>
    <property type="match status" value="1"/>
</dbReference>
<dbReference type="EMBL" id="CP064760">
    <property type="protein sequence ID" value="QPE05522.1"/>
    <property type="molecule type" value="Genomic_DNA"/>
</dbReference>
<accession>A0A7S8RIK9</accession>
<evidence type="ECO:0000259" key="5">
    <source>
        <dbReference type="Pfam" id="PF07992"/>
    </source>
</evidence>
<keyword evidence="2" id="KW-0560">Oxidoreductase</keyword>
<dbReference type="InterPro" id="IPR036188">
    <property type="entry name" value="FAD/NAD-bd_sf"/>
</dbReference>
<feature type="domain" description="FAD/NAD(P)-binding" evidence="5">
    <location>
        <begin position="20"/>
        <end position="299"/>
    </location>
</feature>
<name>A0A7S8RIK9_9MICO</name>
<evidence type="ECO:0000256" key="2">
    <source>
        <dbReference type="ARBA" id="ARBA00023002"/>
    </source>
</evidence>
<dbReference type="Gene3D" id="3.40.50.150">
    <property type="entry name" value="Vaccinia Virus protein VP39"/>
    <property type="match status" value="1"/>
</dbReference>
<dbReference type="GO" id="GO:0004791">
    <property type="term" value="F:thioredoxin-disulfide reductase (NADPH) activity"/>
    <property type="evidence" value="ECO:0007669"/>
    <property type="project" value="UniProtKB-EC"/>
</dbReference>
<dbReference type="InterPro" id="IPR050097">
    <property type="entry name" value="Ferredoxin-NADP_redctase_2"/>
</dbReference>
<evidence type="ECO:0000259" key="6">
    <source>
        <dbReference type="Pfam" id="PF13649"/>
    </source>
</evidence>
<protein>
    <submittedName>
        <fullName evidence="7">NAD(P)/FAD-dependent oxidoreductase</fullName>
    </submittedName>
</protein>
<dbReference type="KEGG" id="msf:IT882_05770"/>
<evidence type="ECO:0000313" key="7">
    <source>
        <dbReference type="EMBL" id="QPE05522.1"/>
    </source>
</evidence>
<comment type="catalytic activity">
    <reaction evidence="3">
        <text>[thioredoxin]-dithiol + NADP(+) = [thioredoxin]-disulfide + NADPH + H(+)</text>
        <dbReference type="Rhea" id="RHEA:20345"/>
        <dbReference type="Rhea" id="RHEA-COMP:10698"/>
        <dbReference type="Rhea" id="RHEA-COMP:10700"/>
        <dbReference type="ChEBI" id="CHEBI:15378"/>
        <dbReference type="ChEBI" id="CHEBI:29950"/>
        <dbReference type="ChEBI" id="CHEBI:50058"/>
        <dbReference type="ChEBI" id="CHEBI:57783"/>
        <dbReference type="ChEBI" id="CHEBI:58349"/>
        <dbReference type="EC" id="1.8.1.9"/>
    </reaction>
</comment>
<dbReference type="Proteomes" id="UP000594480">
    <property type="component" value="Chromosome"/>
</dbReference>
<evidence type="ECO:0000256" key="3">
    <source>
        <dbReference type="ARBA" id="ARBA00048132"/>
    </source>
</evidence>
<dbReference type="PANTHER" id="PTHR48105">
    <property type="entry name" value="THIOREDOXIN REDUCTASE 1-RELATED-RELATED"/>
    <property type="match status" value="1"/>
</dbReference>
<feature type="domain" description="Methyltransferase" evidence="6">
    <location>
        <begin position="361"/>
        <end position="453"/>
    </location>
</feature>
<proteinExistence type="predicted"/>
<dbReference type="AlphaFoldDB" id="A0A7S8RIK9"/>
<dbReference type="PRINTS" id="PR00368">
    <property type="entry name" value="FADPNR"/>
</dbReference>
<dbReference type="Pfam" id="PF07992">
    <property type="entry name" value="Pyr_redox_2"/>
    <property type="match status" value="1"/>
</dbReference>
<feature type="region of interest" description="Disordered" evidence="4">
    <location>
        <begin position="49"/>
        <end position="68"/>
    </location>
</feature>
<dbReference type="Gene3D" id="3.50.50.60">
    <property type="entry name" value="FAD/NAD(P)-binding domain"/>
    <property type="match status" value="2"/>
</dbReference>
<dbReference type="PRINTS" id="PR00469">
    <property type="entry name" value="PNDRDTASEII"/>
</dbReference>
<evidence type="ECO:0000256" key="4">
    <source>
        <dbReference type="SAM" id="MobiDB-lite"/>
    </source>
</evidence>
<gene>
    <name evidence="7" type="ORF">IT882_05770</name>
</gene>